<dbReference type="SUPFAM" id="SSF48008">
    <property type="entry name" value="GntR ligand-binding domain-like"/>
    <property type="match status" value="1"/>
</dbReference>
<proteinExistence type="predicted"/>
<dbReference type="PROSITE" id="PS50949">
    <property type="entry name" value="HTH_GNTR"/>
    <property type="match status" value="1"/>
</dbReference>
<dbReference type="Gene3D" id="1.20.120.530">
    <property type="entry name" value="GntR ligand-binding domain-like"/>
    <property type="match status" value="1"/>
</dbReference>
<dbReference type="PRINTS" id="PR00033">
    <property type="entry name" value="HTHASNC"/>
</dbReference>
<dbReference type="Pfam" id="PF07729">
    <property type="entry name" value="FCD"/>
    <property type="match status" value="1"/>
</dbReference>
<evidence type="ECO:0000256" key="2">
    <source>
        <dbReference type="ARBA" id="ARBA00023125"/>
    </source>
</evidence>
<name>A0ABS4IMW3_9BACL</name>
<dbReference type="Proteomes" id="UP001519287">
    <property type="component" value="Unassembled WGS sequence"/>
</dbReference>
<dbReference type="InterPro" id="IPR036390">
    <property type="entry name" value="WH_DNA-bd_sf"/>
</dbReference>
<keyword evidence="2 5" id="KW-0238">DNA-binding</keyword>
<dbReference type="InterPro" id="IPR000524">
    <property type="entry name" value="Tscrpt_reg_HTH_GntR"/>
</dbReference>
<accession>A0ABS4IMW3</accession>
<comment type="caution">
    <text evidence="5">The sequence shown here is derived from an EMBL/GenBank/DDBJ whole genome shotgun (WGS) entry which is preliminary data.</text>
</comment>
<dbReference type="SMART" id="SM00895">
    <property type="entry name" value="FCD"/>
    <property type="match status" value="1"/>
</dbReference>
<dbReference type="SUPFAM" id="SSF46785">
    <property type="entry name" value="Winged helix' DNA-binding domain"/>
    <property type="match status" value="1"/>
</dbReference>
<dbReference type="SMART" id="SM00345">
    <property type="entry name" value="HTH_GNTR"/>
    <property type="match status" value="1"/>
</dbReference>
<dbReference type="InterPro" id="IPR000485">
    <property type="entry name" value="AsnC-type_HTH_dom"/>
</dbReference>
<dbReference type="EMBL" id="JAGGLB010000001">
    <property type="protein sequence ID" value="MBP1988879.1"/>
    <property type="molecule type" value="Genomic_DNA"/>
</dbReference>
<dbReference type="PANTHER" id="PTHR43537">
    <property type="entry name" value="TRANSCRIPTIONAL REGULATOR, GNTR FAMILY"/>
    <property type="match status" value="1"/>
</dbReference>
<dbReference type="CDD" id="cd07377">
    <property type="entry name" value="WHTH_GntR"/>
    <property type="match status" value="1"/>
</dbReference>
<feature type="domain" description="HTH gntR-type" evidence="4">
    <location>
        <begin position="9"/>
        <end position="76"/>
    </location>
</feature>
<dbReference type="PRINTS" id="PR00035">
    <property type="entry name" value="HTHGNTR"/>
</dbReference>
<gene>
    <name evidence="5" type="ORF">J2Z66_000474</name>
</gene>
<dbReference type="InterPro" id="IPR011711">
    <property type="entry name" value="GntR_C"/>
</dbReference>
<evidence type="ECO:0000256" key="3">
    <source>
        <dbReference type="ARBA" id="ARBA00023163"/>
    </source>
</evidence>
<organism evidence="5 6">
    <name type="scientific">Paenibacillus eucommiae</name>
    <dbReference type="NCBI Taxonomy" id="1355755"/>
    <lineage>
        <taxon>Bacteria</taxon>
        <taxon>Bacillati</taxon>
        <taxon>Bacillota</taxon>
        <taxon>Bacilli</taxon>
        <taxon>Bacillales</taxon>
        <taxon>Paenibacillaceae</taxon>
        <taxon>Paenibacillus</taxon>
    </lineage>
</organism>
<dbReference type="InterPro" id="IPR008920">
    <property type="entry name" value="TF_FadR/GntR_C"/>
</dbReference>
<dbReference type="Pfam" id="PF00392">
    <property type="entry name" value="GntR"/>
    <property type="match status" value="1"/>
</dbReference>
<dbReference type="GO" id="GO:0003677">
    <property type="term" value="F:DNA binding"/>
    <property type="evidence" value="ECO:0007669"/>
    <property type="project" value="UniProtKB-KW"/>
</dbReference>
<evidence type="ECO:0000313" key="5">
    <source>
        <dbReference type="EMBL" id="MBP1988879.1"/>
    </source>
</evidence>
<dbReference type="Gene3D" id="1.10.10.10">
    <property type="entry name" value="Winged helix-like DNA-binding domain superfamily/Winged helix DNA-binding domain"/>
    <property type="match status" value="1"/>
</dbReference>
<keyword evidence="3" id="KW-0804">Transcription</keyword>
<keyword evidence="1" id="KW-0805">Transcription regulation</keyword>
<evidence type="ECO:0000259" key="4">
    <source>
        <dbReference type="PROSITE" id="PS50949"/>
    </source>
</evidence>
<evidence type="ECO:0000256" key="1">
    <source>
        <dbReference type="ARBA" id="ARBA00023015"/>
    </source>
</evidence>
<protein>
    <submittedName>
        <fullName evidence="5">DNA-binding GntR family transcriptional regulator</fullName>
    </submittedName>
</protein>
<dbReference type="InterPro" id="IPR036388">
    <property type="entry name" value="WH-like_DNA-bd_sf"/>
</dbReference>
<dbReference type="RefSeq" id="WP_209969427.1">
    <property type="nucleotide sequence ID" value="NZ_JAGGLB010000001.1"/>
</dbReference>
<reference evidence="5 6" key="1">
    <citation type="submission" date="2021-03" db="EMBL/GenBank/DDBJ databases">
        <title>Genomic Encyclopedia of Type Strains, Phase IV (KMG-IV): sequencing the most valuable type-strain genomes for metagenomic binning, comparative biology and taxonomic classification.</title>
        <authorList>
            <person name="Goeker M."/>
        </authorList>
    </citation>
    <scope>NUCLEOTIDE SEQUENCE [LARGE SCALE GENOMIC DNA]</scope>
    <source>
        <strain evidence="5 6">DSM 26048</strain>
    </source>
</reference>
<keyword evidence="6" id="KW-1185">Reference proteome</keyword>
<dbReference type="PANTHER" id="PTHR43537:SF24">
    <property type="entry name" value="GLUCONATE OPERON TRANSCRIPTIONAL REPRESSOR"/>
    <property type="match status" value="1"/>
</dbReference>
<sequence>MQLQKLNVTQVWDQAYTLIKELILRREFGANQKLSIPELAEQLGISRTPIRDALNRLEMEGLVKTVSKVGTFVVAIEEDNILDTLDSRLMIDYWVVGQLTQAPKEQYAGTLQKLQLNVEEARRALEDTDPNVYLQSSFDLDFHLIFVELGGNKKNIDIYRSLMHHRFLNIAGSKLTREMLNRSFQQHLHIYECIQAGSFDDAKKAISAHLEYSKQNLLEIIKQSGGQI</sequence>
<evidence type="ECO:0000313" key="6">
    <source>
        <dbReference type="Proteomes" id="UP001519287"/>
    </source>
</evidence>